<dbReference type="Gene3D" id="3.30.1330.30">
    <property type="match status" value="1"/>
</dbReference>
<dbReference type="Pfam" id="PF00588">
    <property type="entry name" value="SpoU_methylase"/>
    <property type="match status" value="1"/>
</dbReference>
<dbReference type="InterPro" id="IPR051259">
    <property type="entry name" value="rRNA_Methyltransferase"/>
</dbReference>
<protein>
    <submittedName>
        <fullName evidence="5">RNA methyltransferase, TrmH family</fullName>
    </submittedName>
</protein>
<name>A0A1M4YBZ9_9BACT</name>
<evidence type="ECO:0000256" key="1">
    <source>
        <dbReference type="ARBA" id="ARBA00007228"/>
    </source>
</evidence>
<proteinExistence type="inferred from homology"/>
<dbReference type="InterPro" id="IPR029028">
    <property type="entry name" value="Alpha/beta_knot_MTases"/>
</dbReference>
<sequence>MLSNKVVKDIQSLSDKKHRDEARLFVAEGPKIVAEMIAAAAFQIEAIYALPAWAEANATQFQGLPLTIVDERMLQRLSNLQTPNQVLAIMRQFPSQAPNDIEGWVLYLDTIQDPGNMGTIIRLADWFAISHIVCTPGCADPYNNKVVQSTMASLARVNIWVDKTGSWIGEQQLPVWAAALNGQSLYEVAVPSTGILMIGNESKGLGPGLMERATQKITIPRKGKAESLNAAVATGIILSHLNLH</sequence>
<dbReference type="CDD" id="cd18109">
    <property type="entry name" value="SpoU-like_RNA-MTase"/>
    <property type="match status" value="1"/>
</dbReference>
<keyword evidence="2 5" id="KW-0489">Methyltransferase</keyword>
<dbReference type="GO" id="GO:0005737">
    <property type="term" value="C:cytoplasm"/>
    <property type="evidence" value="ECO:0007669"/>
    <property type="project" value="UniProtKB-ARBA"/>
</dbReference>
<dbReference type="EMBL" id="FQUO01000004">
    <property type="protein sequence ID" value="SHF03199.1"/>
    <property type="molecule type" value="Genomic_DNA"/>
</dbReference>
<dbReference type="InterPro" id="IPR053888">
    <property type="entry name" value="MRM3-like_sub_bind"/>
</dbReference>
<dbReference type="GO" id="GO:0032259">
    <property type="term" value="P:methylation"/>
    <property type="evidence" value="ECO:0007669"/>
    <property type="project" value="UniProtKB-KW"/>
</dbReference>
<dbReference type="PANTHER" id="PTHR43191">
    <property type="entry name" value="RRNA METHYLTRANSFERASE 3"/>
    <property type="match status" value="1"/>
</dbReference>
<dbReference type="STRING" id="1302690.BUE76_15300"/>
<dbReference type="GO" id="GO:0003723">
    <property type="term" value="F:RNA binding"/>
    <property type="evidence" value="ECO:0007669"/>
    <property type="project" value="InterPro"/>
</dbReference>
<evidence type="ECO:0000259" key="4">
    <source>
        <dbReference type="SMART" id="SM00967"/>
    </source>
</evidence>
<comment type="similarity">
    <text evidence="1">Belongs to the class IV-like SAM-binding methyltransferase superfamily. RNA methyltransferase TrmH family.</text>
</comment>
<dbReference type="InterPro" id="IPR013123">
    <property type="entry name" value="SpoU_subst-bd"/>
</dbReference>
<evidence type="ECO:0000256" key="2">
    <source>
        <dbReference type="ARBA" id="ARBA00022603"/>
    </source>
</evidence>
<evidence type="ECO:0000313" key="6">
    <source>
        <dbReference type="Proteomes" id="UP000184368"/>
    </source>
</evidence>
<keyword evidence="3 5" id="KW-0808">Transferase</keyword>
<keyword evidence="6" id="KW-1185">Reference proteome</keyword>
<dbReference type="PANTHER" id="PTHR43191:SF2">
    <property type="entry name" value="RRNA METHYLTRANSFERASE 3, MITOCHONDRIAL"/>
    <property type="match status" value="1"/>
</dbReference>
<dbReference type="SUPFAM" id="SSF75217">
    <property type="entry name" value="alpha/beta knot"/>
    <property type="match status" value="1"/>
</dbReference>
<evidence type="ECO:0000313" key="5">
    <source>
        <dbReference type="EMBL" id="SHF03199.1"/>
    </source>
</evidence>
<reference evidence="5 6" key="1">
    <citation type="submission" date="2016-11" db="EMBL/GenBank/DDBJ databases">
        <authorList>
            <person name="Jaros S."/>
            <person name="Januszkiewicz K."/>
            <person name="Wedrychowicz H."/>
        </authorList>
    </citation>
    <scope>NUCLEOTIDE SEQUENCE [LARGE SCALE GENOMIC DNA]</scope>
    <source>
        <strain evidence="5 6">DSM 26897</strain>
    </source>
</reference>
<dbReference type="Pfam" id="PF22435">
    <property type="entry name" value="MRM3-like_sub_bind"/>
    <property type="match status" value="1"/>
</dbReference>
<dbReference type="InterPro" id="IPR029064">
    <property type="entry name" value="Ribosomal_eL30-like_sf"/>
</dbReference>
<dbReference type="AlphaFoldDB" id="A0A1M4YBZ9"/>
<gene>
    <name evidence="5" type="ORF">SAMN05444008_104227</name>
</gene>
<dbReference type="InterPro" id="IPR001537">
    <property type="entry name" value="SpoU_MeTrfase"/>
</dbReference>
<accession>A0A1M4YBZ9</accession>
<dbReference type="GO" id="GO:0008173">
    <property type="term" value="F:RNA methyltransferase activity"/>
    <property type="evidence" value="ECO:0007669"/>
    <property type="project" value="InterPro"/>
</dbReference>
<organism evidence="5 6">
    <name type="scientific">Cnuella takakiae</name>
    <dbReference type="NCBI Taxonomy" id="1302690"/>
    <lineage>
        <taxon>Bacteria</taxon>
        <taxon>Pseudomonadati</taxon>
        <taxon>Bacteroidota</taxon>
        <taxon>Chitinophagia</taxon>
        <taxon>Chitinophagales</taxon>
        <taxon>Chitinophagaceae</taxon>
        <taxon>Cnuella</taxon>
    </lineage>
</organism>
<dbReference type="SMART" id="SM00967">
    <property type="entry name" value="SpoU_sub_bind"/>
    <property type="match status" value="1"/>
</dbReference>
<dbReference type="SUPFAM" id="SSF55315">
    <property type="entry name" value="L30e-like"/>
    <property type="match status" value="1"/>
</dbReference>
<dbReference type="InterPro" id="IPR029026">
    <property type="entry name" value="tRNA_m1G_MTases_N"/>
</dbReference>
<feature type="domain" description="RNA 2-O ribose methyltransferase substrate binding" evidence="4">
    <location>
        <begin position="26"/>
        <end position="96"/>
    </location>
</feature>
<dbReference type="GO" id="GO:0006396">
    <property type="term" value="P:RNA processing"/>
    <property type="evidence" value="ECO:0007669"/>
    <property type="project" value="InterPro"/>
</dbReference>
<dbReference type="Gene3D" id="3.40.1280.10">
    <property type="match status" value="1"/>
</dbReference>
<dbReference type="RefSeq" id="WP_073041405.1">
    <property type="nucleotide sequence ID" value="NZ_FQUO01000004.1"/>
</dbReference>
<dbReference type="OrthoDB" id="9785673at2"/>
<evidence type="ECO:0000256" key="3">
    <source>
        <dbReference type="ARBA" id="ARBA00022679"/>
    </source>
</evidence>
<dbReference type="Proteomes" id="UP000184368">
    <property type="component" value="Unassembled WGS sequence"/>
</dbReference>